<evidence type="ECO:0000259" key="1">
    <source>
        <dbReference type="Pfam" id="PF03781"/>
    </source>
</evidence>
<dbReference type="PANTHER" id="PTHR23150:SF19">
    <property type="entry name" value="FORMYLGLYCINE-GENERATING ENZYME"/>
    <property type="match status" value="1"/>
</dbReference>
<dbReference type="PANTHER" id="PTHR23150">
    <property type="entry name" value="SULFATASE MODIFYING FACTOR 1, 2"/>
    <property type="match status" value="1"/>
</dbReference>
<evidence type="ECO:0000313" key="3">
    <source>
        <dbReference type="Proteomes" id="UP001500298"/>
    </source>
</evidence>
<name>A0ABP9DAD3_9BACT</name>
<dbReference type="Gene3D" id="3.90.1580.10">
    <property type="entry name" value="paralog of FGE (formylglycine-generating enzyme)"/>
    <property type="match status" value="1"/>
</dbReference>
<dbReference type="InterPro" id="IPR005532">
    <property type="entry name" value="SUMF_dom"/>
</dbReference>
<dbReference type="InterPro" id="IPR016187">
    <property type="entry name" value="CTDL_fold"/>
</dbReference>
<dbReference type="Pfam" id="PF03781">
    <property type="entry name" value="FGE-sulfatase"/>
    <property type="match status" value="1"/>
</dbReference>
<organism evidence="2 3">
    <name type="scientific">Algivirga pacifica</name>
    <dbReference type="NCBI Taxonomy" id="1162670"/>
    <lineage>
        <taxon>Bacteria</taxon>
        <taxon>Pseudomonadati</taxon>
        <taxon>Bacteroidota</taxon>
        <taxon>Cytophagia</taxon>
        <taxon>Cytophagales</taxon>
        <taxon>Flammeovirgaceae</taxon>
        <taxon>Algivirga</taxon>
    </lineage>
</organism>
<sequence length="352" mass="39763">MLALYLPFQGCKSYGGNDDKGELTGRAPEASWETNVIPYGMVEVPSGTFHLGQADEDPTYSKINMNRQVTISSFYMDDTEITNNEYRQFWLAVGELNQQRGANPPTGDDKYVIGVDGNKELAIPDFMSQEELRPDSTVWTKDFANHMGDPMQEHYFSHPSFGSYPVVGVSRNAALEFCKWRTYHMNSYRMQNGDAEMPKFALPSEAQWEYAARGGLRGAKYPWGMPYIRNGKGCALANFKPGRGNYYDDGYSYTSPVGEFYPNGYGLYDMAGNVSEWCLDAFNPAAYPIVWDLNPIFLNPSERKKVVRGGSWKDISFYTETGTRTYEFEDRARAYIGFRCVMVSLGGYSGLN</sequence>
<dbReference type="InterPro" id="IPR042095">
    <property type="entry name" value="SUMF_sf"/>
</dbReference>
<protein>
    <recommendedName>
        <fullName evidence="1">Sulfatase-modifying factor enzyme-like domain-containing protein</fullName>
    </recommendedName>
</protein>
<reference evidence="3" key="1">
    <citation type="journal article" date="2019" name="Int. J. Syst. Evol. Microbiol.">
        <title>The Global Catalogue of Microorganisms (GCM) 10K type strain sequencing project: providing services to taxonomists for standard genome sequencing and annotation.</title>
        <authorList>
            <consortium name="The Broad Institute Genomics Platform"/>
            <consortium name="The Broad Institute Genome Sequencing Center for Infectious Disease"/>
            <person name="Wu L."/>
            <person name="Ma J."/>
        </authorList>
    </citation>
    <scope>NUCLEOTIDE SEQUENCE [LARGE SCALE GENOMIC DNA]</scope>
    <source>
        <strain evidence="3">JCM 18326</strain>
    </source>
</reference>
<gene>
    <name evidence="2" type="ORF">GCM10023331_16110</name>
</gene>
<evidence type="ECO:0000313" key="2">
    <source>
        <dbReference type="EMBL" id="GAA4831634.1"/>
    </source>
</evidence>
<comment type="caution">
    <text evidence="2">The sequence shown here is derived from an EMBL/GenBank/DDBJ whole genome shotgun (WGS) entry which is preliminary data.</text>
</comment>
<feature type="domain" description="Sulfatase-modifying factor enzyme-like" evidence="1">
    <location>
        <begin position="40"/>
        <end position="341"/>
    </location>
</feature>
<dbReference type="Proteomes" id="UP001500298">
    <property type="component" value="Unassembled WGS sequence"/>
</dbReference>
<accession>A0ABP9DAD3</accession>
<keyword evidence="3" id="KW-1185">Reference proteome</keyword>
<dbReference type="InterPro" id="IPR051043">
    <property type="entry name" value="Sulfatase_Mod_Factor_Kinase"/>
</dbReference>
<proteinExistence type="predicted"/>
<dbReference type="SUPFAM" id="SSF56436">
    <property type="entry name" value="C-type lectin-like"/>
    <property type="match status" value="1"/>
</dbReference>
<dbReference type="EMBL" id="BAABJX010000024">
    <property type="protein sequence ID" value="GAA4831634.1"/>
    <property type="molecule type" value="Genomic_DNA"/>
</dbReference>